<feature type="compositionally biased region" description="Basic and acidic residues" evidence="1">
    <location>
        <begin position="1"/>
        <end position="15"/>
    </location>
</feature>
<feature type="compositionally biased region" description="Basic and acidic residues" evidence="1">
    <location>
        <begin position="156"/>
        <end position="172"/>
    </location>
</feature>
<evidence type="ECO:0000313" key="3">
    <source>
        <dbReference type="Proteomes" id="UP000076420"/>
    </source>
</evidence>
<name>A0A2C9M2M6_BIOGL</name>
<dbReference type="VEuPathDB" id="VectorBase:BGLAX_037212"/>
<dbReference type="VEuPathDB" id="VectorBase:BGLB037828"/>
<reference evidence="2" key="1">
    <citation type="submission" date="2020-05" db="UniProtKB">
        <authorList>
            <consortium name="EnsemblMetazoa"/>
        </authorList>
    </citation>
    <scope>IDENTIFICATION</scope>
    <source>
        <strain evidence="2">BB02</strain>
    </source>
</reference>
<feature type="compositionally biased region" description="Basic residues" evidence="1">
    <location>
        <begin position="109"/>
        <end position="138"/>
    </location>
</feature>
<dbReference type="Proteomes" id="UP000076420">
    <property type="component" value="Unassembled WGS sequence"/>
</dbReference>
<feature type="compositionally biased region" description="Basic residues" evidence="1">
    <location>
        <begin position="16"/>
        <end position="27"/>
    </location>
</feature>
<accession>A0A2C9M2M6</accession>
<feature type="compositionally biased region" description="Low complexity" evidence="1">
    <location>
        <begin position="28"/>
        <end position="41"/>
    </location>
</feature>
<dbReference type="STRING" id="6526.A0A2C9M2M6"/>
<gene>
    <name evidence="2" type="primary">106059472</name>
</gene>
<sequence>MGRYRSDDSDGDYSKKMKKKKKRRGRSRSSSGSEASYVSSSKSKKMKKKQRRSRSRSRTPERRRGGESRGSRRSRSNSLDKYISKRGRSRSTSLDKYVTRKNRSPDRRGTRKSWSRSPSPRRSRRSRTRSPVPTRRRSRSYDRNRRSKSPARRRSYSRERSSSRRSSVESKRTRSSPSKSVSSSMNNLSLFQPSSVQAEKRMRQALMAAAAADEKLRETSSGLSGGNSFAESQAFANSVAAIESNSFVPSSFKSSRTYKVKEESTDLTSSSHDDAIFGSLTVTGFTIKPDPDTKPIQLDPDSIIHPSLYCDPEEKMERWIQRLTQLRRRKLEGEAIS</sequence>
<proteinExistence type="predicted"/>
<dbReference type="EnsemblMetazoa" id="BGLB037828-RA">
    <property type="protein sequence ID" value="BGLB037828-PA"/>
    <property type="gene ID" value="BGLB037828"/>
</dbReference>
<feature type="compositionally biased region" description="Basic residues" evidence="1">
    <location>
        <begin position="42"/>
        <end position="57"/>
    </location>
</feature>
<dbReference type="OrthoDB" id="9946564at2759"/>
<feature type="region of interest" description="Disordered" evidence="1">
    <location>
        <begin position="1"/>
        <end position="196"/>
    </location>
</feature>
<feature type="compositionally biased region" description="Basic and acidic residues" evidence="1">
    <location>
        <begin position="58"/>
        <end position="70"/>
    </location>
</feature>
<feature type="compositionally biased region" description="Basic residues" evidence="1">
    <location>
        <begin position="145"/>
        <end position="155"/>
    </location>
</feature>
<evidence type="ECO:0000313" key="2">
    <source>
        <dbReference type="EnsemblMetazoa" id="BGLB037828-PA"/>
    </source>
</evidence>
<protein>
    <submittedName>
        <fullName evidence="2">Uncharacterized protein</fullName>
    </submittedName>
</protein>
<dbReference type="KEGG" id="bgt:106059472"/>
<evidence type="ECO:0000256" key="1">
    <source>
        <dbReference type="SAM" id="MobiDB-lite"/>
    </source>
</evidence>
<feature type="compositionally biased region" description="Low complexity" evidence="1">
    <location>
        <begin position="175"/>
        <end position="190"/>
    </location>
</feature>
<dbReference type="AlphaFoldDB" id="A0A2C9M2M6"/>
<organism evidence="2 3">
    <name type="scientific">Biomphalaria glabrata</name>
    <name type="common">Bloodfluke planorb</name>
    <name type="synonym">Freshwater snail</name>
    <dbReference type="NCBI Taxonomy" id="6526"/>
    <lineage>
        <taxon>Eukaryota</taxon>
        <taxon>Metazoa</taxon>
        <taxon>Spiralia</taxon>
        <taxon>Lophotrochozoa</taxon>
        <taxon>Mollusca</taxon>
        <taxon>Gastropoda</taxon>
        <taxon>Heterobranchia</taxon>
        <taxon>Euthyneura</taxon>
        <taxon>Panpulmonata</taxon>
        <taxon>Hygrophila</taxon>
        <taxon>Lymnaeoidea</taxon>
        <taxon>Planorbidae</taxon>
        <taxon>Biomphalaria</taxon>
    </lineage>
</organism>